<dbReference type="SUPFAM" id="SSF52242">
    <property type="entry name" value="Cobalamin (vitamin B12)-binding domain"/>
    <property type="match status" value="1"/>
</dbReference>
<dbReference type="InParanoid" id="E6W196"/>
<dbReference type="EMBL" id="CP002432">
    <property type="protein sequence ID" value="ADU66516.1"/>
    <property type="molecule type" value="Genomic_DNA"/>
</dbReference>
<evidence type="ECO:0000256" key="1">
    <source>
        <dbReference type="ARBA" id="ARBA00022723"/>
    </source>
</evidence>
<dbReference type="GO" id="GO:0046653">
    <property type="term" value="P:tetrahydrofolate metabolic process"/>
    <property type="evidence" value="ECO:0007669"/>
    <property type="project" value="TreeGrafter"/>
</dbReference>
<dbReference type="Gene3D" id="1.10.1240.10">
    <property type="entry name" value="Methionine synthase domain"/>
    <property type="match status" value="1"/>
</dbReference>
<protein>
    <submittedName>
        <fullName evidence="4">Cobalamin B12-binding domain protein</fullName>
    </submittedName>
</protein>
<dbReference type="InterPro" id="IPR036594">
    <property type="entry name" value="Meth_synthase_dom"/>
</dbReference>
<dbReference type="GO" id="GO:0031419">
    <property type="term" value="F:cobalamin binding"/>
    <property type="evidence" value="ECO:0007669"/>
    <property type="project" value="InterPro"/>
</dbReference>
<dbReference type="OrthoDB" id="5498228at2"/>
<dbReference type="Gene3D" id="3.40.50.280">
    <property type="entry name" value="Cobalamin-binding domain"/>
    <property type="match status" value="1"/>
</dbReference>
<name>E6W196_DESIS</name>
<keyword evidence="5" id="KW-1185">Reference proteome</keyword>
<organism evidence="4 5">
    <name type="scientific">Desulfurispirillum indicum (strain ATCC BAA-1389 / DSM 22839 / S5)</name>
    <dbReference type="NCBI Taxonomy" id="653733"/>
    <lineage>
        <taxon>Bacteria</taxon>
        <taxon>Pseudomonadati</taxon>
        <taxon>Chrysiogenota</taxon>
        <taxon>Chrysiogenia</taxon>
        <taxon>Chrysiogenales</taxon>
        <taxon>Chrysiogenaceae</taxon>
        <taxon>Desulfurispirillum</taxon>
    </lineage>
</organism>
<dbReference type="GO" id="GO:0046872">
    <property type="term" value="F:metal ion binding"/>
    <property type="evidence" value="ECO:0007669"/>
    <property type="project" value="UniProtKB-KW"/>
</dbReference>
<dbReference type="InterPro" id="IPR003759">
    <property type="entry name" value="Cbl-bd_cap"/>
</dbReference>
<reference evidence="4 5" key="1">
    <citation type="submission" date="2010-12" db="EMBL/GenBank/DDBJ databases">
        <title>Complete sequence of Desulfurispirillum indicum S5.</title>
        <authorList>
            <consortium name="US DOE Joint Genome Institute"/>
            <person name="Lucas S."/>
            <person name="Copeland A."/>
            <person name="Lapidus A."/>
            <person name="Cheng J.-F."/>
            <person name="Goodwin L."/>
            <person name="Pitluck S."/>
            <person name="Chertkov O."/>
            <person name="Held B."/>
            <person name="Detter J.C."/>
            <person name="Han C."/>
            <person name="Tapia R."/>
            <person name="Land M."/>
            <person name="Hauser L."/>
            <person name="Kyrpides N."/>
            <person name="Ivanova N."/>
            <person name="Mikhailova N."/>
            <person name="Haggblom M."/>
            <person name="Rauschenbach I."/>
            <person name="Bini E."/>
            <person name="Woyke T."/>
        </authorList>
    </citation>
    <scope>NUCLEOTIDE SEQUENCE [LARGE SCALE GENOMIC DNA]</scope>
    <source>
        <strain evidence="5">ATCC BAA-1389 / DSM 22839 / S5</strain>
    </source>
</reference>
<dbReference type="PROSITE" id="PS51332">
    <property type="entry name" value="B12_BINDING"/>
    <property type="match status" value="1"/>
</dbReference>
<gene>
    <name evidence="4" type="ordered locus">Selin_1788</name>
</gene>
<dbReference type="AlphaFoldDB" id="E6W196"/>
<feature type="domain" description="B12-binding" evidence="3">
    <location>
        <begin position="91"/>
        <end position="215"/>
    </location>
</feature>
<dbReference type="CDD" id="cd02065">
    <property type="entry name" value="B12-binding_like"/>
    <property type="match status" value="1"/>
</dbReference>
<dbReference type="KEGG" id="din:Selin_1788"/>
<dbReference type="GO" id="GO:0008705">
    <property type="term" value="F:methionine synthase activity"/>
    <property type="evidence" value="ECO:0007669"/>
    <property type="project" value="TreeGrafter"/>
</dbReference>
<keyword evidence="1" id="KW-0479">Metal-binding</keyword>
<dbReference type="Pfam" id="PF02607">
    <property type="entry name" value="B12-binding_2"/>
    <property type="match status" value="1"/>
</dbReference>
<dbReference type="GO" id="GO:0050667">
    <property type="term" value="P:homocysteine metabolic process"/>
    <property type="evidence" value="ECO:0007669"/>
    <property type="project" value="TreeGrafter"/>
</dbReference>
<keyword evidence="2" id="KW-0170">Cobalt</keyword>
<dbReference type="STRING" id="653733.Selin_1788"/>
<proteinExistence type="predicted"/>
<dbReference type="PANTHER" id="PTHR45833">
    <property type="entry name" value="METHIONINE SYNTHASE"/>
    <property type="match status" value="1"/>
</dbReference>
<dbReference type="Proteomes" id="UP000002572">
    <property type="component" value="Chromosome"/>
</dbReference>
<sequence>MIIPETNYQAFLKVLLQGDRSSCHTQVESMLRQDTPIRAIYVELFQRALYEVGALWETNRISVAVEHLATAIVESLLGTIYPRLFAAERTGRKAVVSCVAGEYHQIGGRMVADTFEMCGWDGYFLGANTPMEELCHILLEKKPNMLALSLSVFFNLHHLHTAIARIRTDMPEIPIIVGGQAFRWGGRDIGSTYSGVRYIPTLQHLERVLHQEYAP</sequence>
<evidence type="ECO:0000256" key="2">
    <source>
        <dbReference type="ARBA" id="ARBA00023285"/>
    </source>
</evidence>
<dbReference type="HOGENOM" id="CLU_064060_1_1_0"/>
<dbReference type="InterPro" id="IPR006158">
    <property type="entry name" value="Cobalamin-bd"/>
</dbReference>
<dbReference type="Pfam" id="PF02310">
    <property type="entry name" value="B12-binding"/>
    <property type="match status" value="1"/>
</dbReference>
<dbReference type="InterPro" id="IPR036724">
    <property type="entry name" value="Cobalamin-bd_sf"/>
</dbReference>
<evidence type="ECO:0000313" key="4">
    <source>
        <dbReference type="EMBL" id="ADU66516.1"/>
    </source>
</evidence>
<dbReference type="InterPro" id="IPR050554">
    <property type="entry name" value="Met_Synthase/Corrinoid"/>
</dbReference>
<evidence type="ECO:0000259" key="3">
    <source>
        <dbReference type="PROSITE" id="PS51332"/>
    </source>
</evidence>
<evidence type="ECO:0000313" key="5">
    <source>
        <dbReference type="Proteomes" id="UP000002572"/>
    </source>
</evidence>
<accession>E6W196</accession>
<dbReference type="eggNOG" id="COG5012">
    <property type="taxonomic scope" value="Bacteria"/>
</dbReference>
<dbReference type="PANTHER" id="PTHR45833:SF1">
    <property type="entry name" value="METHIONINE SYNTHASE"/>
    <property type="match status" value="1"/>
</dbReference>
<dbReference type="GO" id="GO:0005829">
    <property type="term" value="C:cytosol"/>
    <property type="evidence" value="ECO:0007669"/>
    <property type="project" value="TreeGrafter"/>
</dbReference>